<dbReference type="EMBL" id="CP002859">
    <property type="protein sequence ID" value="AEI50555.1"/>
    <property type="molecule type" value="Genomic_DNA"/>
</dbReference>
<accession>A0A7U3ZNN5</accession>
<dbReference type="Gene3D" id="3.30.1120.10">
    <property type="match status" value="1"/>
</dbReference>
<proteinExistence type="inferred from homology"/>
<name>A0A7U3ZNN5_RUNSL</name>
<comment type="similarity">
    <text evidence="1">Belongs to the sulfatase family.</text>
</comment>
<dbReference type="InterPro" id="IPR050738">
    <property type="entry name" value="Sulfatase"/>
</dbReference>
<dbReference type="KEGG" id="rsi:Runsl_4211"/>
<dbReference type="EC" id="3.1.6.1" evidence="5"/>
<dbReference type="Pfam" id="PF00884">
    <property type="entry name" value="Sulfatase"/>
    <property type="match status" value="1"/>
</dbReference>
<dbReference type="InterPro" id="IPR017850">
    <property type="entry name" value="Alkaline_phosphatase_core_sf"/>
</dbReference>
<keyword evidence="3" id="KW-0732">Signal</keyword>
<dbReference type="PANTHER" id="PTHR42693">
    <property type="entry name" value="ARYLSULFATASE FAMILY MEMBER"/>
    <property type="match status" value="1"/>
</dbReference>
<dbReference type="PANTHER" id="PTHR42693:SF53">
    <property type="entry name" value="ENDO-4-O-SULFATASE"/>
    <property type="match status" value="1"/>
</dbReference>
<evidence type="ECO:0000256" key="1">
    <source>
        <dbReference type="ARBA" id="ARBA00008779"/>
    </source>
</evidence>
<gene>
    <name evidence="5" type="ordered locus">Runsl_4211</name>
</gene>
<dbReference type="Gene3D" id="3.40.720.10">
    <property type="entry name" value="Alkaline Phosphatase, subunit A"/>
    <property type="match status" value="1"/>
</dbReference>
<keyword evidence="2 5" id="KW-0378">Hydrolase</keyword>
<evidence type="ECO:0000256" key="2">
    <source>
        <dbReference type="ARBA" id="ARBA00022801"/>
    </source>
</evidence>
<dbReference type="GO" id="GO:0004065">
    <property type="term" value="F:arylsulfatase activity"/>
    <property type="evidence" value="ECO:0007669"/>
    <property type="project" value="UniProtKB-EC"/>
</dbReference>
<reference evidence="6" key="1">
    <citation type="submission" date="2011-06" db="EMBL/GenBank/DDBJ databases">
        <title>The complete genome of chromosome of Runella slithyformis DSM 19594.</title>
        <authorList>
            <consortium name="US DOE Joint Genome Institute (JGI-PGF)"/>
            <person name="Lucas S."/>
            <person name="Han J."/>
            <person name="Lapidus A."/>
            <person name="Bruce D."/>
            <person name="Goodwin L."/>
            <person name="Pitluck S."/>
            <person name="Peters L."/>
            <person name="Kyrpides N."/>
            <person name="Mavromatis K."/>
            <person name="Ivanova N."/>
            <person name="Ovchinnikova G."/>
            <person name="Zhang X."/>
            <person name="Misra M."/>
            <person name="Detter J.C."/>
            <person name="Tapia R."/>
            <person name="Han C."/>
            <person name="Land M."/>
            <person name="Hauser L."/>
            <person name="Markowitz V."/>
            <person name="Cheng J.-F."/>
            <person name="Hugenholtz P."/>
            <person name="Woyke T."/>
            <person name="Wu D."/>
            <person name="Tindall B."/>
            <person name="Faehrich R."/>
            <person name="Brambilla E."/>
            <person name="Klenk H.-P."/>
            <person name="Eisen J.A."/>
        </authorList>
    </citation>
    <scope>NUCLEOTIDE SEQUENCE [LARGE SCALE GENOMIC DNA]</scope>
    <source>
        <strain evidence="6">ATCC 29530 / DSM 19594 / LMG 11500 / NCIMB 11436 / LSU 4</strain>
    </source>
</reference>
<feature type="domain" description="Sulfatase N-terminal" evidence="4">
    <location>
        <begin position="43"/>
        <end position="437"/>
    </location>
</feature>
<evidence type="ECO:0000313" key="5">
    <source>
        <dbReference type="EMBL" id="AEI50555.1"/>
    </source>
</evidence>
<sequence length="535" mass="60981">MRNRNKILSVPRFSILLSGALICLIQMAATTGQFSVTQAAKRPNILYILVDDMGFSDIGCYGGEVNTPNIDQMAANGIKLRSFYNNARCCPTRASLLTGQYPHTVGMGLMVTMPNAAIQPGSYQGFLDDRYPTIAEQLKKTGYHTYMLGKWHVGERPQHWPLKRGFDNYFGLISGASSYYEIIPAEKGKRFMVLDDKEFTPPSDGFYVTDAFTDYAVQYLNKQKQEAADKPFFMYLAYTAPHFPLHAYESDIAKYEKLYAQGWDVTRSKRYQKMKQLGFIDKRYPLTPRPKDIPDWESATDKDRWIRKMAVYAAMIDRMDQNIGRLIKTLKANGQYENTLIVFMSDNGSSNENMESRKLNDPTKKIGDKGSYVTYDTPWANVSNTPFRKYKRFLHEGGMITPCIMQWPRTIQPKAGFVDGIGHVMDLLPTGLELAGIPDNALPGKSLSYLWNGKKAEPRTYCWEHEGNKAIRKADCKLEKDTEDADWELYNIKTDPCEMNNLAQKQPQLVVELRAEYDAWAQKVGVRERPAGKTE</sequence>
<dbReference type="CDD" id="cd16025">
    <property type="entry name" value="PAS_like"/>
    <property type="match status" value="1"/>
</dbReference>
<evidence type="ECO:0000259" key="4">
    <source>
        <dbReference type="Pfam" id="PF00884"/>
    </source>
</evidence>
<evidence type="ECO:0000313" key="6">
    <source>
        <dbReference type="Proteomes" id="UP000000493"/>
    </source>
</evidence>
<feature type="signal peptide" evidence="3">
    <location>
        <begin position="1"/>
        <end position="28"/>
    </location>
</feature>
<dbReference type="RefSeq" id="WP_013929852.1">
    <property type="nucleotide sequence ID" value="NC_015703.1"/>
</dbReference>
<reference evidence="5 6" key="2">
    <citation type="journal article" date="2012" name="Stand. Genomic Sci.">
        <title>Complete genome sequence of the aquatic bacterium Runella slithyformis type strain (LSU 4(T)).</title>
        <authorList>
            <person name="Copeland A."/>
            <person name="Zhang X."/>
            <person name="Misra M."/>
            <person name="Lapidus A."/>
            <person name="Nolan M."/>
            <person name="Lucas S."/>
            <person name="Deshpande S."/>
            <person name="Cheng J.F."/>
            <person name="Tapia R."/>
            <person name="Goodwin L.A."/>
            <person name="Pitluck S."/>
            <person name="Liolios K."/>
            <person name="Pagani I."/>
            <person name="Ivanova N."/>
            <person name="Mikhailova N."/>
            <person name="Pati A."/>
            <person name="Chen A."/>
            <person name="Palaniappan K."/>
            <person name="Land M."/>
            <person name="Hauser L."/>
            <person name="Pan C."/>
            <person name="Jeffries C.D."/>
            <person name="Detter J.C."/>
            <person name="Brambilla E.M."/>
            <person name="Rohde M."/>
            <person name="Djao O.D."/>
            <person name="Goker M."/>
            <person name="Sikorski J."/>
            <person name="Tindall B.J."/>
            <person name="Woyke T."/>
            <person name="Bristow J."/>
            <person name="Eisen J.A."/>
            <person name="Markowitz V."/>
            <person name="Hugenholtz P."/>
            <person name="Kyrpides N.C."/>
            <person name="Klenk H.P."/>
            <person name="Mavromatis K."/>
        </authorList>
    </citation>
    <scope>NUCLEOTIDE SEQUENCE [LARGE SCALE GENOMIC DNA]</scope>
    <source>
        <strain evidence="6">ATCC 29530 / DSM 19594 / LMG 11500 / NCIMB 11436 / LSU 4</strain>
    </source>
</reference>
<evidence type="ECO:0000256" key="3">
    <source>
        <dbReference type="SAM" id="SignalP"/>
    </source>
</evidence>
<dbReference type="SUPFAM" id="SSF53649">
    <property type="entry name" value="Alkaline phosphatase-like"/>
    <property type="match status" value="1"/>
</dbReference>
<dbReference type="AlphaFoldDB" id="A0A7U3ZNN5"/>
<dbReference type="Proteomes" id="UP000000493">
    <property type="component" value="Chromosome"/>
</dbReference>
<organism evidence="5 6">
    <name type="scientific">Runella slithyformis (strain ATCC 29530 / DSM 19594 / LMG 11500 / NCIMB 11436 / LSU 4)</name>
    <dbReference type="NCBI Taxonomy" id="761193"/>
    <lineage>
        <taxon>Bacteria</taxon>
        <taxon>Pseudomonadati</taxon>
        <taxon>Bacteroidota</taxon>
        <taxon>Cytophagia</taxon>
        <taxon>Cytophagales</taxon>
        <taxon>Spirosomataceae</taxon>
        <taxon>Runella</taxon>
    </lineage>
</organism>
<dbReference type="InterPro" id="IPR000917">
    <property type="entry name" value="Sulfatase_N"/>
</dbReference>
<feature type="chain" id="PRO_5030919675" evidence="3">
    <location>
        <begin position="29"/>
        <end position="535"/>
    </location>
</feature>
<protein>
    <submittedName>
        <fullName evidence="5">Arylsulfatase</fullName>
        <ecNumber evidence="5">3.1.6.1</ecNumber>
    </submittedName>
</protein>
<keyword evidence="6" id="KW-1185">Reference proteome</keyword>